<name>A0A9P6ASE1_9AGAM</name>
<comment type="caution">
    <text evidence="2">The sequence shown here is derived from an EMBL/GenBank/DDBJ whole genome shotgun (WGS) entry which is preliminary data.</text>
</comment>
<dbReference type="InterPro" id="IPR028012">
    <property type="entry name" value="Rua1_C"/>
</dbReference>
<keyword evidence="3" id="KW-1185">Reference proteome</keyword>
<evidence type="ECO:0000259" key="1">
    <source>
        <dbReference type="Pfam" id="PF14616"/>
    </source>
</evidence>
<dbReference type="EMBL" id="MU129004">
    <property type="protein sequence ID" value="KAF9511189.1"/>
    <property type="molecule type" value="Genomic_DNA"/>
</dbReference>
<reference evidence="2" key="1">
    <citation type="journal article" date="2020" name="Nat. Commun.">
        <title>Large-scale genome sequencing of mycorrhizal fungi provides insights into the early evolution of symbiotic traits.</title>
        <authorList>
            <person name="Miyauchi S."/>
            <person name="Kiss E."/>
            <person name="Kuo A."/>
            <person name="Drula E."/>
            <person name="Kohler A."/>
            <person name="Sanchez-Garcia M."/>
            <person name="Morin E."/>
            <person name="Andreopoulos B."/>
            <person name="Barry K.W."/>
            <person name="Bonito G."/>
            <person name="Buee M."/>
            <person name="Carver A."/>
            <person name="Chen C."/>
            <person name="Cichocki N."/>
            <person name="Clum A."/>
            <person name="Culley D."/>
            <person name="Crous P.W."/>
            <person name="Fauchery L."/>
            <person name="Girlanda M."/>
            <person name="Hayes R.D."/>
            <person name="Keri Z."/>
            <person name="LaButti K."/>
            <person name="Lipzen A."/>
            <person name="Lombard V."/>
            <person name="Magnuson J."/>
            <person name="Maillard F."/>
            <person name="Murat C."/>
            <person name="Nolan M."/>
            <person name="Ohm R.A."/>
            <person name="Pangilinan J."/>
            <person name="Pereira M.F."/>
            <person name="Perotto S."/>
            <person name="Peter M."/>
            <person name="Pfister S."/>
            <person name="Riley R."/>
            <person name="Sitrit Y."/>
            <person name="Stielow J.B."/>
            <person name="Szollosi G."/>
            <person name="Zifcakova L."/>
            <person name="Stursova M."/>
            <person name="Spatafora J.W."/>
            <person name="Tedersoo L."/>
            <person name="Vaario L.M."/>
            <person name="Yamada A."/>
            <person name="Yan M."/>
            <person name="Wang P."/>
            <person name="Xu J."/>
            <person name="Bruns T."/>
            <person name="Baldrian P."/>
            <person name="Vilgalys R."/>
            <person name="Dunand C."/>
            <person name="Henrissat B."/>
            <person name="Grigoriev I.V."/>
            <person name="Hibbett D."/>
            <person name="Nagy L.G."/>
            <person name="Martin F.M."/>
        </authorList>
    </citation>
    <scope>NUCLEOTIDE SEQUENCE</scope>
    <source>
        <strain evidence="2">UP504</strain>
    </source>
</reference>
<accession>A0A9P6ASE1</accession>
<feature type="domain" description="Transcription regulator Rua1 C-terminal" evidence="1">
    <location>
        <begin position="13"/>
        <end position="149"/>
    </location>
</feature>
<protein>
    <recommendedName>
        <fullName evidence="1">Transcription regulator Rua1 C-terminal domain-containing protein</fullName>
    </recommendedName>
</protein>
<organism evidence="2 3">
    <name type="scientific">Hydnum rufescens UP504</name>
    <dbReference type="NCBI Taxonomy" id="1448309"/>
    <lineage>
        <taxon>Eukaryota</taxon>
        <taxon>Fungi</taxon>
        <taxon>Dikarya</taxon>
        <taxon>Basidiomycota</taxon>
        <taxon>Agaricomycotina</taxon>
        <taxon>Agaricomycetes</taxon>
        <taxon>Cantharellales</taxon>
        <taxon>Hydnaceae</taxon>
        <taxon>Hydnum</taxon>
    </lineage>
</organism>
<evidence type="ECO:0000313" key="3">
    <source>
        <dbReference type="Proteomes" id="UP000886523"/>
    </source>
</evidence>
<dbReference type="AlphaFoldDB" id="A0A9P6ASE1"/>
<sequence>MNRLVFNSPNGPLDLYTPRFVRGSGGDKVGLCPICIEPVERGGRGLKMFAKTKVSAYNYHLQYYHGISSKTGLPYSPPIEFRTTLRDAAFEPDDPTKVKSKSLSKKTSRKNMMEGRCHACGEWVALQGTKDVDVLVKELYWWKHAASCHRGTTIAGEGDYFVHDEVWARIREFSRQKEFL</sequence>
<dbReference type="Pfam" id="PF14616">
    <property type="entry name" value="Rua1_C"/>
    <property type="match status" value="1"/>
</dbReference>
<dbReference type="PANTHER" id="PTHR28125:SF2">
    <property type="entry name" value="MEIOTIC EXPRESSION UP-REGULATED PROTEIN 26"/>
    <property type="match status" value="1"/>
</dbReference>
<proteinExistence type="predicted"/>
<gene>
    <name evidence="2" type="ORF">BS47DRAFT_1299252</name>
</gene>
<dbReference type="Proteomes" id="UP000886523">
    <property type="component" value="Unassembled WGS sequence"/>
</dbReference>
<evidence type="ECO:0000313" key="2">
    <source>
        <dbReference type="EMBL" id="KAF9511189.1"/>
    </source>
</evidence>
<dbReference type="PANTHER" id="PTHR28125">
    <property type="entry name" value="MEIOTIC EXPRESSION UP-REGULATED PROTEIN 26"/>
    <property type="match status" value="1"/>
</dbReference>
<dbReference type="OrthoDB" id="5595379at2759"/>